<evidence type="ECO:0000256" key="4">
    <source>
        <dbReference type="ARBA" id="ARBA00023024"/>
    </source>
</evidence>
<dbReference type="SUPFAM" id="SSF51445">
    <property type="entry name" value="(Trans)glycosidases"/>
    <property type="match status" value="1"/>
</dbReference>
<organism evidence="11 12">
    <name type="scientific">Kluyvera genomosp. 3</name>
    <dbReference type="NCBI Taxonomy" id="2774055"/>
    <lineage>
        <taxon>Bacteria</taxon>
        <taxon>Pseudomonadati</taxon>
        <taxon>Pseudomonadota</taxon>
        <taxon>Gammaproteobacteria</taxon>
        <taxon>Enterobacterales</taxon>
        <taxon>Enterobacteriaceae</taxon>
        <taxon>Kluyvera</taxon>
    </lineage>
</organism>
<dbReference type="EC" id="3.2.1.14" evidence="2"/>
<gene>
    <name evidence="11" type="ORF">GY169_14125</name>
</gene>
<accession>A0A6G9RLS8</accession>
<keyword evidence="6" id="KW-0119">Carbohydrate metabolism</keyword>
<dbReference type="GO" id="GO:0006032">
    <property type="term" value="P:chitin catabolic process"/>
    <property type="evidence" value="ECO:0007669"/>
    <property type="project" value="UniProtKB-KW"/>
</dbReference>
<evidence type="ECO:0000313" key="11">
    <source>
        <dbReference type="EMBL" id="QIR27870.1"/>
    </source>
</evidence>
<name>A0A6G9RLS8_9ENTR</name>
<sequence length="417" mass="45769">MKLLPLLAALPLLCASVVSANSLMSVGYFNGGGDVTAGPGGDIDKLDVRQITHLNYSFGLIYNDEKDETNDALKDPAKLHQIWLSPKVQSDLAKIPTLRKQNPNLKVLLSVGGWGARGFSGAAATPEARAVFIRSAQEVVEKYGLDGIDLDWEYPVNGAWGLVASQPADRDNFTTLLKELRAAFGNKKLVTIAVGANAESPKSWVDVKAIAPLLDYINLMTYDMAYGTQYFNSNLYDSTQWPTVAQADKYSADFVVNNYLAAGLKPSQMNLGIGFYGRVPKRSVEPGIDWSKPDAQKNPVTQPYFGAQEVALFKSLGVDLSKDTYVKYNDIVSKLLNDPQKRFTEHWDDQAKVPWLSVQSAEGKPLFALSYENPRSVSIKADYIKSKGLAGAMFWEYGADDNNQLAKQLAESLGIKH</sequence>
<feature type="signal peptide" evidence="9">
    <location>
        <begin position="1"/>
        <end position="20"/>
    </location>
</feature>
<dbReference type="InterPro" id="IPR001223">
    <property type="entry name" value="Glyco_hydro18_cat"/>
</dbReference>
<evidence type="ECO:0000256" key="7">
    <source>
        <dbReference type="RuleBase" id="RU000489"/>
    </source>
</evidence>
<dbReference type="PANTHER" id="PTHR11177:SF317">
    <property type="entry name" value="CHITINASE 12-RELATED"/>
    <property type="match status" value="1"/>
</dbReference>
<keyword evidence="6" id="KW-0624">Polysaccharide degradation</keyword>
<dbReference type="Proteomes" id="UP000503580">
    <property type="component" value="Chromosome"/>
</dbReference>
<dbReference type="RefSeq" id="WP_167576139.1">
    <property type="nucleotide sequence ID" value="NZ_CP050321.1"/>
</dbReference>
<keyword evidence="4" id="KW-0146">Chitin degradation</keyword>
<keyword evidence="9" id="KW-0732">Signal</keyword>
<dbReference type="SMART" id="SM00636">
    <property type="entry name" value="Glyco_18"/>
    <property type="match status" value="1"/>
</dbReference>
<keyword evidence="3 7" id="KW-0378">Hydrolase</keyword>
<dbReference type="PROSITE" id="PS01095">
    <property type="entry name" value="GH18_1"/>
    <property type="match status" value="1"/>
</dbReference>
<dbReference type="GO" id="GO:0008061">
    <property type="term" value="F:chitin binding"/>
    <property type="evidence" value="ECO:0007669"/>
    <property type="project" value="InterPro"/>
</dbReference>
<dbReference type="InterPro" id="IPR011583">
    <property type="entry name" value="Chitinase_II/V-like_cat"/>
</dbReference>
<evidence type="ECO:0000313" key="12">
    <source>
        <dbReference type="Proteomes" id="UP000503580"/>
    </source>
</evidence>
<dbReference type="InterPro" id="IPR029070">
    <property type="entry name" value="Chitinase_insertion_sf"/>
</dbReference>
<evidence type="ECO:0000256" key="2">
    <source>
        <dbReference type="ARBA" id="ARBA00012729"/>
    </source>
</evidence>
<evidence type="ECO:0000259" key="10">
    <source>
        <dbReference type="PROSITE" id="PS51910"/>
    </source>
</evidence>
<dbReference type="Gene3D" id="3.10.50.10">
    <property type="match status" value="1"/>
</dbReference>
<protein>
    <recommendedName>
        <fullName evidence="2">chitinase</fullName>
        <ecNumber evidence="2">3.2.1.14</ecNumber>
    </recommendedName>
</protein>
<reference evidence="11 12" key="1">
    <citation type="submission" date="2020-02" db="EMBL/GenBank/DDBJ databases">
        <title>Whole genome PO2S7.</title>
        <authorList>
            <person name="Singha K.M."/>
        </authorList>
    </citation>
    <scope>NUCLEOTIDE SEQUENCE [LARGE SCALE GENOMIC DNA]</scope>
    <source>
        <strain evidence="11 12">PO2S7</strain>
    </source>
</reference>
<evidence type="ECO:0000256" key="1">
    <source>
        <dbReference type="ARBA" id="ARBA00000822"/>
    </source>
</evidence>
<dbReference type="Gene3D" id="3.20.20.80">
    <property type="entry name" value="Glycosidases"/>
    <property type="match status" value="1"/>
</dbReference>
<evidence type="ECO:0000256" key="3">
    <source>
        <dbReference type="ARBA" id="ARBA00022801"/>
    </source>
</evidence>
<proteinExistence type="inferred from homology"/>
<dbReference type="Pfam" id="PF00704">
    <property type="entry name" value="Glyco_hydro_18"/>
    <property type="match status" value="1"/>
</dbReference>
<dbReference type="EMBL" id="CP050321">
    <property type="protein sequence ID" value="QIR27870.1"/>
    <property type="molecule type" value="Genomic_DNA"/>
</dbReference>
<dbReference type="KEGG" id="kgn:GY169_14125"/>
<keyword evidence="12" id="KW-1185">Reference proteome</keyword>
<dbReference type="InterPro" id="IPR017853">
    <property type="entry name" value="GH"/>
</dbReference>
<dbReference type="GO" id="GO:0000272">
    <property type="term" value="P:polysaccharide catabolic process"/>
    <property type="evidence" value="ECO:0007669"/>
    <property type="project" value="UniProtKB-KW"/>
</dbReference>
<evidence type="ECO:0000256" key="9">
    <source>
        <dbReference type="SAM" id="SignalP"/>
    </source>
</evidence>
<dbReference type="InterPro" id="IPR050314">
    <property type="entry name" value="Glycosyl_Hydrlase_18"/>
</dbReference>
<dbReference type="PANTHER" id="PTHR11177">
    <property type="entry name" value="CHITINASE"/>
    <property type="match status" value="1"/>
</dbReference>
<evidence type="ECO:0000256" key="6">
    <source>
        <dbReference type="ARBA" id="ARBA00023326"/>
    </source>
</evidence>
<keyword evidence="5 7" id="KW-0326">Glycosidase</keyword>
<comment type="catalytic activity">
    <reaction evidence="1">
        <text>Random endo-hydrolysis of N-acetyl-beta-D-glucosaminide (1-&gt;4)-beta-linkages in chitin and chitodextrins.</text>
        <dbReference type="EC" id="3.2.1.14"/>
    </reaction>
</comment>
<feature type="domain" description="GH18" evidence="10">
    <location>
        <begin position="23"/>
        <end position="416"/>
    </location>
</feature>
<dbReference type="AlphaFoldDB" id="A0A6G9RLS8"/>
<dbReference type="CDD" id="cd06548">
    <property type="entry name" value="GH18_chitinase"/>
    <property type="match status" value="1"/>
</dbReference>
<dbReference type="InterPro" id="IPR001579">
    <property type="entry name" value="Glyco_hydro_18_chit_AS"/>
</dbReference>
<feature type="chain" id="PRO_5026340662" description="chitinase" evidence="9">
    <location>
        <begin position="21"/>
        <end position="417"/>
    </location>
</feature>
<comment type="similarity">
    <text evidence="8">Belongs to the glycosyl hydrolase 18 family.</text>
</comment>
<dbReference type="GO" id="GO:0008843">
    <property type="term" value="F:endochitinase activity"/>
    <property type="evidence" value="ECO:0007669"/>
    <property type="project" value="UniProtKB-EC"/>
</dbReference>
<dbReference type="PROSITE" id="PS51910">
    <property type="entry name" value="GH18_2"/>
    <property type="match status" value="1"/>
</dbReference>
<evidence type="ECO:0000256" key="8">
    <source>
        <dbReference type="RuleBase" id="RU004453"/>
    </source>
</evidence>
<evidence type="ECO:0000256" key="5">
    <source>
        <dbReference type="ARBA" id="ARBA00023295"/>
    </source>
</evidence>